<comment type="similarity">
    <text evidence="2">Belongs to the UPF0437 family.</text>
</comment>
<evidence type="ECO:0000256" key="3">
    <source>
        <dbReference type="SAM" id="Coils"/>
    </source>
</evidence>
<sequence>MSDIDALKDEVKKLNARATQKKMDLHDLSEELPQNWQSILQVAQETYDAYKTLTEKRAALKALETASA</sequence>
<dbReference type="Proteomes" id="UP000027186">
    <property type="component" value="Chromosome"/>
</dbReference>
<dbReference type="InterPro" id="IPR029012">
    <property type="entry name" value="Helix_hairpin_bin_sf"/>
</dbReference>
<protein>
    <submittedName>
        <fullName evidence="5">CCE_0567 family metalloprotein</fullName>
    </submittedName>
</protein>
<evidence type="ECO:0000313" key="4">
    <source>
        <dbReference type="EMBL" id="AIB12333.1"/>
    </source>
</evidence>
<dbReference type="RefSeq" id="WP_035672275.1">
    <property type="nucleotide sequence ID" value="NZ_CP007793.1"/>
</dbReference>
<evidence type="ECO:0000313" key="6">
    <source>
        <dbReference type="EMBL" id="PNQ97844.1"/>
    </source>
</evidence>
<keyword evidence="3" id="KW-0175">Coiled coil</keyword>
<dbReference type="InterPro" id="IPR007774">
    <property type="entry name" value="Put_N_fixation"/>
</dbReference>
<dbReference type="Proteomes" id="UP000236268">
    <property type="component" value="Unassembled WGS sequence"/>
</dbReference>
<keyword evidence="1" id="KW-0535">Nitrogen fixation</keyword>
<gene>
    <name evidence="4" type="ORF">ABAZ39_10050</name>
    <name evidence="5" type="ORF">ACJ41P_21725</name>
    <name evidence="6" type="ORF">C1S70_16120</name>
</gene>
<dbReference type="EMBL" id="CP007793">
    <property type="protein sequence ID" value="AIB12333.1"/>
    <property type="molecule type" value="Genomic_DNA"/>
</dbReference>
<reference evidence="6 8" key="2">
    <citation type="submission" date="2018-01" db="EMBL/GenBank/DDBJ databases">
        <title>Whole genome sequence of Azospirillum brasilense REC3 isolated from strawberry roots.</title>
        <authorList>
            <person name="Fontana C.A."/>
            <person name="Salazar S.M."/>
            <person name="Bassi D."/>
            <person name="Puglisi E."/>
            <person name="Lovaisa N.C."/>
            <person name="Toffoli L.M."/>
            <person name="Pedraza R."/>
            <person name="Cocconcelli P.S."/>
        </authorList>
    </citation>
    <scope>NUCLEOTIDE SEQUENCE [LARGE SCALE GENOMIC DNA]</scope>
    <source>
        <strain evidence="6 8">REC3</strain>
    </source>
</reference>
<reference evidence="5 9" key="3">
    <citation type="submission" date="2024-11" db="EMBL/GenBank/DDBJ databases">
        <title>Draft genome sequences of two bacteria associated to sugarcane roots in Colombia.</title>
        <authorList>
            <person name="Pardo-Diaz S."/>
            <person name="Masmela-Mendoza J."/>
            <person name="Delgadillo-Duran P."/>
            <person name="Bautista E.J."/>
            <person name="Rojas-Tapias D.F."/>
        </authorList>
    </citation>
    <scope>NUCLEOTIDE SEQUENCE [LARGE SCALE GENOMIC DNA]</scope>
    <source>
        <strain evidence="5 9">Ap18</strain>
    </source>
</reference>
<evidence type="ECO:0000313" key="8">
    <source>
        <dbReference type="Proteomes" id="UP000236268"/>
    </source>
</evidence>
<organism evidence="4 7">
    <name type="scientific">Azospirillum argentinense</name>
    <dbReference type="NCBI Taxonomy" id="2970906"/>
    <lineage>
        <taxon>Bacteria</taxon>
        <taxon>Pseudomonadati</taxon>
        <taxon>Pseudomonadota</taxon>
        <taxon>Alphaproteobacteria</taxon>
        <taxon>Rhodospirillales</taxon>
        <taxon>Azospirillaceae</taxon>
        <taxon>Azospirillum</taxon>
    </lineage>
</organism>
<accession>A0A060DMP8</accession>
<feature type="coiled-coil region" evidence="3">
    <location>
        <begin position="4"/>
        <end position="31"/>
    </location>
</feature>
<dbReference type="EMBL" id="POWG01000016">
    <property type="protein sequence ID" value="PNQ97844.1"/>
    <property type="molecule type" value="Genomic_DNA"/>
</dbReference>
<dbReference type="Pfam" id="PF05082">
    <property type="entry name" value="Rop-like"/>
    <property type="match status" value="1"/>
</dbReference>
<dbReference type="PIRSF" id="PIRSF037676">
    <property type="entry name" value="DUF683"/>
    <property type="match status" value="1"/>
</dbReference>
<dbReference type="EMBL" id="JBJLSN010000036">
    <property type="protein sequence ID" value="MFL7903768.1"/>
    <property type="molecule type" value="Genomic_DNA"/>
</dbReference>
<keyword evidence="9" id="KW-1185">Reference proteome</keyword>
<evidence type="ECO:0000313" key="9">
    <source>
        <dbReference type="Proteomes" id="UP001628281"/>
    </source>
</evidence>
<evidence type="ECO:0000313" key="5">
    <source>
        <dbReference type="EMBL" id="MFL7903768.1"/>
    </source>
</evidence>
<evidence type="ECO:0000313" key="7">
    <source>
        <dbReference type="Proteomes" id="UP000027186"/>
    </source>
</evidence>
<evidence type="ECO:0000256" key="2">
    <source>
        <dbReference type="ARBA" id="ARBA00044954"/>
    </source>
</evidence>
<dbReference type="AlphaFoldDB" id="A0A060DMP8"/>
<name>A0A060DMP8_9PROT</name>
<reference evidence="4 7" key="1">
    <citation type="journal article" date="2014" name="Genome Announc.">
        <title>Complete Genome Sequence of the Model Rhizosphere Strain Azospirillum brasilense Az39, Successfully Applied in Agriculture.</title>
        <authorList>
            <person name="Rivera D."/>
            <person name="Revale S."/>
            <person name="Molina R."/>
            <person name="Gualpa J."/>
            <person name="Puente M."/>
            <person name="Maroniche G."/>
            <person name="Paris G."/>
            <person name="Baker D."/>
            <person name="Clavijo B."/>
            <person name="McLay K."/>
            <person name="Spaepen S."/>
            <person name="Perticari A."/>
            <person name="Vazquez M."/>
            <person name="Wisniewski-Dye F."/>
            <person name="Watkins C."/>
            <person name="Martinez-Abarca F."/>
            <person name="Vanderleyden J."/>
            <person name="Cassan F."/>
        </authorList>
    </citation>
    <scope>NUCLEOTIDE SEQUENCE [LARGE SCALE GENOMIC DNA]</scope>
    <source>
        <strain evidence="4 7">Az39</strain>
    </source>
</reference>
<dbReference type="GeneID" id="56451770"/>
<dbReference type="Proteomes" id="UP001628281">
    <property type="component" value="Unassembled WGS sequence"/>
</dbReference>
<dbReference type="Gene3D" id="1.10.287.660">
    <property type="entry name" value="Helix hairpin bin"/>
    <property type="match status" value="1"/>
</dbReference>
<proteinExistence type="inferred from homology"/>
<dbReference type="KEGG" id="abq:ABAZ39_10050"/>
<evidence type="ECO:0000256" key="1">
    <source>
        <dbReference type="ARBA" id="ARBA00023231"/>
    </source>
</evidence>